<protein>
    <recommendedName>
        <fullName evidence="5">DUF4389 domain-containing protein</fullName>
    </recommendedName>
</protein>
<accession>A0A2U2C4N1</accession>
<evidence type="ECO:0000313" key="4">
    <source>
        <dbReference type="Proteomes" id="UP000244940"/>
    </source>
</evidence>
<keyword evidence="2" id="KW-0472">Membrane</keyword>
<dbReference type="OrthoDB" id="7933712at2"/>
<proteinExistence type="predicted"/>
<reference evidence="3 4" key="1">
    <citation type="submission" date="2018-05" db="EMBL/GenBank/DDBJ databases">
        <title>Pararhodobacter marina sp. nov., isolated from deep-sea water of the Indian Ocean.</title>
        <authorList>
            <person name="Lai Q.Sr."/>
            <person name="Liu X."/>
            <person name="Shao Z."/>
        </authorList>
    </citation>
    <scope>NUCLEOTIDE SEQUENCE [LARGE SCALE GENOMIC DNA]</scope>
    <source>
        <strain evidence="3 4">CIC4N-9</strain>
    </source>
</reference>
<dbReference type="Proteomes" id="UP000244940">
    <property type="component" value="Unassembled WGS sequence"/>
</dbReference>
<keyword evidence="2" id="KW-1133">Transmembrane helix</keyword>
<sequence>MSGHEGAPSFPRPHQSITCAASPGLAARAGLRQARAKGKGPDMTERERQHPHLHDEDDEGPVELSFPQLVPRLLWIIVITMLISVAQSILFAVAMLQMLIMVVNRGRPNDELGDFGSMVGAWVAKAARYQSAASEQKPWPWTPMGS</sequence>
<organism evidence="3 4">
    <name type="scientific">Pararhodobacter marinus</name>
    <dbReference type="NCBI Taxonomy" id="2184063"/>
    <lineage>
        <taxon>Bacteria</taxon>
        <taxon>Pseudomonadati</taxon>
        <taxon>Pseudomonadota</taxon>
        <taxon>Alphaproteobacteria</taxon>
        <taxon>Rhodobacterales</taxon>
        <taxon>Paracoccaceae</taxon>
        <taxon>Pararhodobacter</taxon>
    </lineage>
</organism>
<dbReference type="EMBL" id="QEYD01000015">
    <property type="protein sequence ID" value="PWE26846.1"/>
    <property type="molecule type" value="Genomic_DNA"/>
</dbReference>
<dbReference type="InterPro" id="IPR025498">
    <property type="entry name" value="DUF4389"/>
</dbReference>
<feature type="region of interest" description="Disordered" evidence="1">
    <location>
        <begin position="28"/>
        <end position="62"/>
    </location>
</feature>
<keyword evidence="4" id="KW-1185">Reference proteome</keyword>
<dbReference type="AlphaFoldDB" id="A0A2U2C4N1"/>
<gene>
    <name evidence="3" type="ORF">C4N9_19840</name>
</gene>
<evidence type="ECO:0000256" key="1">
    <source>
        <dbReference type="SAM" id="MobiDB-lite"/>
    </source>
</evidence>
<evidence type="ECO:0000256" key="2">
    <source>
        <dbReference type="SAM" id="Phobius"/>
    </source>
</evidence>
<feature type="transmembrane region" description="Helical" evidence="2">
    <location>
        <begin position="73"/>
        <end position="96"/>
    </location>
</feature>
<keyword evidence="2" id="KW-0812">Transmembrane</keyword>
<name>A0A2U2C4N1_9RHOB</name>
<comment type="caution">
    <text evidence="3">The sequence shown here is derived from an EMBL/GenBank/DDBJ whole genome shotgun (WGS) entry which is preliminary data.</text>
</comment>
<dbReference type="Pfam" id="PF14333">
    <property type="entry name" value="DUF4389"/>
    <property type="match status" value="1"/>
</dbReference>
<evidence type="ECO:0008006" key="5">
    <source>
        <dbReference type="Google" id="ProtNLM"/>
    </source>
</evidence>
<feature type="compositionally biased region" description="Basic and acidic residues" evidence="1">
    <location>
        <begin position="39"/>
        <end position="55"/>
    </location>
</feature>
<evidence type="ECO:0000313" key="3">
    <source>
        <dbReference type="EMBL" id="PWE26846.1"/>
    </source>
</evidence>